<accession>A0A158Q962</accession>
<dbReference type="SMART" id="SM01411">
    <property type="entry name" value="Ephrin_rec_like"/>
    <property type="match status" value="3"/>
</dbReference>
<dbReference type="SMART" id="SM00181">
    <property type="entry name" value="EGF"/>
    <property type="match status" value="13"/>
</dbReference>
<dbReference type="CDD" id="cd00054">
    <property type="entry name" value="EGF_CA"/>
    <property type="match status" value="5"/>
</dbReference>
<feature type="domain" description="EGF-like" evidence="10">
    <location>
        <begin position="2789"/>
        <end position="2825"/>
    </location>
</feature>
<keyword evidence="1 6" id="KW-0245">EGF-like domain</keyword>
<evidence type="ECO:0000256" key="3">
    <source>
        <dbReference type="ARBA" id="ARBA00022737"/>
    </source>
</evidence>
<evidence type="ECO:0000259" key="11">
    <source>
        <dbReference type="PROSITE" id="PS50835"/>
    </source>
</evidence>
<dbReference type="PROSITE" id="PS50923">
    <property type="entry name" value="SUSHI"/>
    <property type="match status" value="4"/>
</dbReference>
<evidence type="ECO:0000256" key="8">
    <source>
        <dbReference type="PROSITE-ProRule" id="PRU00302"/>
    </source>
</evidence>
<feature type="disulfide bond" evidence="6">
    <location>
        <begin position="2699"/>
        <end position="2708"/>
    </location>
</feature>
<keyword evidence="5 6" id="KW-1015">Disulfide bond</keyword>
<dbReference type="InterPro" id="IPR000152">
    <property type="entry name" value="EGF-type_Asp/Asn_hydroxyl_site"/>
</dbReference>
<evidence type="ECO:0000256" key="7">
    <source>
        <dbReference type="PROSITE-ProRule" id="PRU00124"/>
    </source>
</evidence>
<feature type="disulfide bond" evidence="6">
    <location>
        <begin position="2515"/>
        <end position="2524"/>
    </location>
</feature>
<evidence type="ECO:0000259" key="9">
    <source>
        <dbReference type="PROSITE" id="PS01180"/>
    </source>
</evidence>
<name>A0A158Q962_ENTVE</name>
<feature type="domain" description="EGF-like" evidence="10">
    <location>
        <begin position="1995"/>
        <end position="2031"/>
    </location>
</feature>
<feature type="domain" description="Sushi" evidence="12">
    <location>
        <begin position="398"/>
        <end position="456"/>
    </location>
</feature>
<dbReference type="PROSITE" id="PS01186">
    <property type="entry name" value="EGF_2"/>
    <property type="match status" value="5"/>
</dbReference>
<dbReference type="PANTHER" id="PTHR24033:SF193">
    <property type="entry name" value="NETRIN-G1-RELATED"/>
    <property type="match status" value="1"/>
</dbReference>
<feature type="disulfide bond" evidence="6">
    <location>
        <begin position="2635"/>
        <end position="2645"/>
    </location>
</feature>
<dbReference type="SMART" id="SM00179">
    <property type="entry name" value="EGF_CA"/>
    <property type="match status" value="6"/>
</dbReference>
<dbReference type="SUPFAM" id="SSF57196">
    <property type="entry name" value="EGF/Laminin"/>
    <property type="match status" value="5"/>
</dbReference>
<dbReference type="SMART" id="SM00192">
    <property type="entry name" value="LDLa"/>
    <property type="match status" value="1"/>
</dbReference>
<dbReference type="SUPFAM" id="SSF57184">
    <property type="entry name" value="Growth factor receptor domain"/>
    <property type="match status" value="2"/>
</dbReference>
<feature type="disulfide bond" evidence="6">
    <location>
        <begin position="2815"/>
        <end position="2824"/>
    </location>
</feature>
<dbReference type="Pfam" id="PF00008">
    <property type="entry name" value="EGF"/>
    <property type="match status" value="2"/>
</dbReference>
<dbReference type="InterPro" id="IPR013320">
    <property type="entry name" value="ConA-like_dom_sf"/>
</dbReference>
<dbReference type="CDD" id="cd00041">
    <property type="entry name" value="CUB"/>
    <property type="match status" value="1"/>
</dbReference>
<organism evidence="15">
    <name type="scientific">Enterobius vermicularis</name>
    <name type="common">Human pinworm</name>
    <dbReference type="NCBI Taxonomy" id="51028"/>
    <lineage>
        <taxon>Eukaryota</taxon>
        <taxon>Metazoa</taxon>
        <taxon>Ecdysozoa</taxon>
        <taxon>Nematoda</taxon>
        <taxon>Chromadorea</taxon>
        <taxon>Rhabditida</taxon>
        <taxon>Spirurina</taxon>
        <taxon>Oxyuridomorpha</taxon>
        <taxon>Oxyuroidea</taxon>
        <taxon>Oxyuridae</taxon>
        <taxon>Enterobius</taxon>
    </lineage>
</organism>
<dbReference type="InterPro" id="IPR003599">
    <property type="entry name" value="Ig_sub"/>
</dbReference>
<dbReference type="PROSITE" id="PS01187">
    <property type="entry name" value="EGF_CA"/>
    <property type="match status" value="1"/>
</dbReference>
<dbReference type="PROSITE" id="PS50068">
    <property type="entry name" value="LDLRA_2"/>
    <property type="match status" value="1"/>
</dbReference>
<dbReference type="PROSITE" id="PS01180">
    <property type="entry name" value="CUB"/>
    <property type="match status" value="1"/>
</dbReference>
<feature type="domain" description="EGF-like" evidence="10">
    <location>
        <begin position="2827"/>
        <end position="2867"/>
    </location>
</feature>
<evidence type="ECO:0000259" key="10">
    <source>
        <dbReference type="PROSITE" id="PS50026"/>
    </source>
</evidence>
<keyword evidence="14" id="KW-1185">Reference proteome</keyword>
<dbReference type="InterPro" id="IPR000436">
    <property type="entry name" value="Sushi_SCR_CCP_dom"/>
</dbReference>
<feature type="domain" description="EGF-like" evidence="10">
    <location>
        <begin position="2631"/>
        <end position="2666"/>
    </location>
</feature>
<proteinExistence type="predicted"/>
<evidence type="ECO:0000256" key="2">
    <source>
        <dbReference type="ARBA" id="ARBA00022692"/>
    </source>
</evidence>
<dbReference type="Gene3D" id="2.60.40.10">
    <property type="entry name" value="Immunoglobulins"/>
    <property type="match status" value="1"/>
</dbReference>
<feature type="disulfide bond" evidence="6">
    <location>
        <begin position="2738"/>
        <end position="2747"/>
    </location>
</feature>
<dbReference type="PANTHER" id="PTHR24033">
    <property type="entry name" value="EGF-LIKE DOMAIN-CONTAINING PROTEIN"/>
    <property type="match status" value="1"/>
</dbReference>
<dbReference type="GO" id="GO:0005509">
    <property type="term" value="F:calcium ion binding"/>
    <property type="evidence" value="ECO:0007669"/>
    <property type="project" value="InterPro"/>
</dbReference>
<dbReference type="PROSITE" id="PS50835">
    <property type="entry name" value="IG_LIKE"/>
    <property type="match status" value="1"/>
</dbReference>
<feature type="disulfide bond" evidence="6">
    <location>
        <begin position="2656"/>
        <end position="2665"/>
    </location>
</feature>
<feature type="disulfide bond" evidence="6">
    <location>
        <begin position="2777"/>
        <end position="2786"/>
    </location>
</feature>
<evidence type="ECO:0000313" key="15">
    <source>
        <dbReference type="WBParaSite" id="EVEC_0000112401-mRNA-1"/>
    </source>
</evidence>
<dbReference type="STRING" id="51028.A0A158Q962"/>
<feature type="domain" description="EGF-like" evidence="10">
    <location>
        <begin position="2484"/>
        <end position="2525"/>
    </location>
</feature>
<feature type="domain" description="EGF-like" evidence="10">
    <location>
        <begin position="636"/>
        <end position="677"/>
    </location>
</feature>
<dbReference type="InterPro" id="IPR000742">
    <property type="entry name" value="EGF"/>
</dbReference>
<evidence type="ECO:0000256" key="1">
    <source>
        <dbReference type="ARBA" id="ARBA00022536"/>
    </source>
</evidence>
<feature type="disulfide bond" evidence="8">
    <location>
        <begin position="427"/>
        <end position="454"/>
    </location>
</feature>
<dbReference type="EMBL" id="UXUI01007141">
    <property type="protein sequence ID" value="VDD85689.1"/>
    <property type="molecule type" value="Genomic_DNA"/>
</dbReference>
<evidence type="ECO:0000313" key="14">
    <source>
        <dbReference type="Proteomes" id="UP000274131"/>
    </source>
</evidence>
<dbReference type="Pfam" id="PF13385">
    <property type="entry name" value="Laminin_G_3"/>
    <property type="match status" value="1"/>
</dbReference>
<dbReference type="SUPFAM" id="SSF57535">
    <property type="entry name" value="Complement control module/SCR domain"/>
    <property type="match status" value="4"/>
</dbReference>
<dbReference type="InterPro" id="IPR036055">
    <property type="entry name" value="LDL_receptor-like_sf"/>
</dbReference>
<evidence type="ECO:0000256" key="5">
    <source>
        <dbReference type="ARBA" id="ARBA00023157"/>
    </source>
</evidence>
<dbReference type="SUPFAM" id="SSF48726">
    <property type="entry name" value="Immunoglobulin"/>
    <property type="match status" value="1"/>
</dbReference>
<dbReference type="SUPFAM" id="SSF49899">
    <property type="entry name" value="Concanavalin A-like lectins/glucanases"/>
    <property type="match status" value="1"/>
</dbReference>
<dbReference type="InterPro" id="IPR035914">
    <property type="entry name" value="Sperma_CUB_dom_sf"/>
</dbReference>
<evidence type="ECO:0000256" key="6">
    <source>
        <dbReference type="PROSITE-ProRule" id="PRU00076"/>
    </source>
</evidence>
<dbReference type="PROSITE" id="PS50026">
    <property type="entry name" value="EGF_3"/>
    <property type="match status" value="9"/>
</dbReference>
<protein>
    <submittedName>
        <fullName evidence="15">Cubilin</fullName>
    </submittedName>
</protein>
<dbReference type="CDD" id="cd00033">
    <property type="entry name" value="CCP"/>
    <property type="match status" value="2"/>
</dbReference>
<evidence type="ECO:0000256" key="4">
    <source>
        <dbReference type="ARBA" id="ARBA00022989"/>
    </source>
</evidence>
<keyword evidence="4" id="KW-0472">Membrane</keyword>
<dbReference type="Gene3D" id="2.10.25.10">
    <property type="entry name" value="Laminin"/>
    <property type="match status" value="9"/>
</dbReference>
<reference evidence="13 14" key="2">
    <citation type="submission" date="2018-10" db="EMBL/GenBank/DDBJ databases">
        <authorList>
            <consortium name="Pathogen Informatics"/>
        </authorList>
    </citation>
    <scope>NUCLEOTIDE SEQUENCE [LARGE SCALE GENOMIC DNA]</scope>
</reference>
<dbReference type="InterPro" id="IPR009030">
    <property type="entry name" value="Growth_fac_rcpt_cys_sf"/>
</dbReference>
<feature type="domain" description="CUB" evidence="9">
    <location>
        <begin position="180"/>
        <end position="291"/>
    </location>
</feature>
<dbReference type="WBParaSite" id="EVEC_0000112401-mRNA-1">
    <property type="protein sequence ID" value="EVEC_0000112401-mRNA-1"/>
    <property type="gene ID" value="EVEC_0000112401"/>
</dbReference>
<dbReference type="InterPro" id="IPR000859">
    <property type="entry name" value="CUB_dom"/>
</dbReference>
<dbReference type="OrthoDB" id="5814741at2759"/>
<dbReference type="InterPro" id="IPR051830">
    <property type="entry name" value="NOTCH_homolog"/>
</dbReference>
<keyword evidence="8" id="KW-0768">Sushi</keyword>
<keyword evidence="4" id="KW-1133">Transmembrane helix</keyword>
<feature type="domain" description="Sushi" evidence="12">
    <location>
        <begin position="457"/>
        <end position="513"/>
    </location>
</feature>
<dbReference type="InterPro" id="IPR002172">
    <property type="entry name" value="LDrepeatLR_classA_rpt"/>
</dbReference>
<feature type="disulfide bond" evidence="6">
    <location>
        <begin position="2857"/>
        <end position="2866"/>
    </location>
</feature>
<keyword evidence="2" id="KW-0812">Transmembrane</keyword>
<dbReference type="Proteomes" id="UP000274131">
    <property type="component" value="Unassembled WGS sequence"/>
</dbReference>
<dbReference type="SUPFAM" id="SSF57424">
    <property type="entry name" value="LDL receptor-like module"/>
    <property type="match status" value="1"/>
</dbReference>
<sequence>MATFGWNITQCSESYPTICQTFACVKNMTQRCDDNSRCYPVTAQCDNIQDCADNSDERDCSETKCQMILTEPTGIISLPPDYYPGVICSWKIGTTENTDRSLIVLELHNHGIDATDLLGVTFSDVSPNSETQKFNVLSHDYPQKYSFVSSSLTLLFSSLSTRSRNKNFTVKYEVQVERSCSEQFFGNGSWSLPKTATDDFFYPSNLYCDASIKNLNNQILAIQIMDFQVAKGDFLKIYDGEYHQNNLFGEFTNTEHPPTSFFTRSSEVNLDFLSQRDSPGAPGFRVVYHEGCLNEELFAKSGHIESLAARFPLRRQPFHCSWILKVPCSGNKKCQFTLYIDNLSMTDKDRIILTSGRNEYLLTRYDELPVRYRSTTNTIHVDIVSESAAAAVVAKFSNDCPFITLHNNTSVKYSKDQEYRSIAKFTCDEGYSLSGAASVQCEENGQWSAEIPKCVDTYCALPIIINGFVISVSGYTVNNTLTYGCQLEYKSGSSVPSKCNSSGEWDPPPDCKHGLKVNESRTVLAIMCDSADIDTYNDALLANKTRGNKVYSKARYYSCKDDSSHLVGTQSPFRECQENGTWTYPDFRCELNHCDPITFLYGTMKEKRYVVGEVAEVDCDDGFSLEGDPPKCLKNGKNFCNSLTCGEEGICKNKSADGYACQCKPGFQWSKTNKICEDVNECRENGYSFCSETCTNNNGSYSCSCSNGTLYDKTQHDELILKKQYLVDQESCFVPRCTKLKNLPLNVFPYALNPVISNGLFLVNSSYTFICNLTSVIGFKTVTLTCEMSENRVPQWKTVGNCTDIYLKNCYIKLTTSGERKKMANDDVKKELSAIKMYNDKKSPADLLFVVATATWFSLDPTIQCASIQFGQIRGHHAVSLVLPTNHCSELQYDNRTVIELKIDINVTGSFDAQTRVYYVCQSGYVFETGEEYVEMICSKGNWNRVLPKCIRQHCQLKVSPDVVPQKSKLLPGETVSFACKEPNKILNGYHSFVSINHVCITARLLEFEEIIVFEEAKKVKSDTTPVKCSLPLPGLMETTESLNKSRCVKALSPETAVSVGSQMVLWCVMEEFCKNFTMHWRWQANGSTSKPLSIQSTNLKLGLYFDFIQVADSGLYECVISDGGRTVDAKTTDVVVRQEANVADNWAQSKFMTAITNWLTGNIHELYGLNFYIWKQDLENYTWMLARSAREEFLIQAASVFSSTKIVEDLTIQRFFTITTLSSNTTKFEVKIPRQKNFLYLGFKSQGLTAKIFSVQTWTVSCPEIQLAHAIFPETPTKKEAALVTGSCIKEASTYDENGPKLICLSDGSWQLVNASSAMCFCNSNYANIFGGCVRRAVKCYECAKDKGCSPNSKMQCSIGEQCYAKVVPTSTTVQVYRGCSATCQSVYSNLTACMNGGEQCTLCCDSDYCNWLPQPNRSPAIVGYVPTCIDTTNIDIECQDWINVTVFNKEFTKPTRIPFPRVYDTNPDFTLTSNFANLGSSPYFLDPSVKEIVWTAKSRYGKTVSCTTKVNFSDTWAPLLECPKIFVQHVGRLNSSFTTMVLPPVKVSDYSEVTVETTPKNLSLVDIREPQLVEVKAVDAFGNSAECMIDCSGWVTNNDEFDCQGEEGQQICTRRLPCQGREYPREHLLCTYPPTWKINSSLTETYLGAEIVPNYFPGIFTAHQTPSMYMECTITLGSLKGNNCLSLFLYSIQKEFHAEMSSYSNCSWKGEIPRFDDKTITFLLHSLNVDLADQPSIEEGANKFIKKFKEGGVKIKNICDANVTSYNATLFIDCPTKGWFISVKDNVTICGEQKRNFDIEACGYGTYTGKDKCIPCPYGKYSAELGSRECTLCPPGRTTREVGAYSAEQCVEVCNPGFFSTDGLAPCFPCEIGFYQSKQFSKNCLPCSENKSTAHLGSTSSLDCLEKCRPGFFSSTGYEPCEACPIGFYQETEGQNTCQRCPPGTTTVSAMTASSLLCRALSCGEFNCINGGKCKDTQCQCPIGYTGADCGIATSLCEANYCLNGATCKVNSGSLLCICRNDLKGVSFTDYGDKNIETATTSVLPVSNLNAADTKSYVTPSGNVNVSSDLITSSDIITRSTPVDKSDMKTDGYVDVNVLSSNTSLYGSREINRTSDKMFLRSNANTILNKYQSVPFGDETAFEKLLADYNVTSYYRSDTFTTSHDFTNSVLSESGTEAAISSTANTLASFYFNSNKPIPFLKTNTVPHDNGSVTSFSKKTVTAVSNADKDTKFSSNTDAAPSSVSSVTGSSRTTDAILGFETFQATSVHSNDKDSTKTFEASSNTVLFDTNRDSSGTEHLTTIGDKYSSTSPIDFKSTTAVDGTIGSSVTTSSGASILTEGLVSGSIVSAYGASAKTTFDTSIDAATSDTVTDLATPDPGRNTSTLPDANSDLTIFISGQTTEVDSTTELTSSDKKLSSTVSKETETSKEFSYNFRTSSTDDTSFETRKITVRSVPTDNANTTGTYFSSFSSSSWSSTIPSPQNPCSYHNCSSHGICYVNYTSTGEERAQCLCRPGYGGDNCSEKIDYCKETEMNCQFGKCESHMDDIAGYFLCDCANPGIECFFALFKLLAVRGERCETVAPCHQDQNLEYQSYITPCLYGRCEYSGSDLQGHCKCDFNYEGDKCDHERNFCDPDPCNNNNCANKDGGYSCSCFSGYKGANCTVNEIDPCTRKPCANGGKCKMRTPGYNGTYDCSCPDGWTGERCIDLENLCVNSPCAPGATCETLSNHTFVCFCSNGTKGRYCNESIDYCGLRNPCLNNGICKNNVSSYECLCSDDYTGKICETRKDFCDPNPCRNNGICMYEPGNYSCSCRPYFTGRNCETPLDPCTLENNEPYCVNGGKCSVYGGLPHCQCPKSFTGDHCEIDKEENYNLFFTGLPFNRSIVSETFNASVLMEFTLCFWVKPGATDQKMTYGNSSAIFLTISTANLKRHVIQLFIKLTNINNEIITISAQEIRFEGALVFILNLDELFWHHVCLRAFENGTLEVLLNGNVSLPAAHRRLPLLNTLALILLGRDINSTEYFTGEISLVQLYSSVLSNDEIYEMAQNCDKWMSNVNSTSRDSLLVGWQRFTSVDRQNFPVFALYPGICVSAACLPGQICKPKDQGCEIKT</sequence>
<dbReference type="CDD" id="cd00112">
    <property type="entry name" value="LDLa"/>
    <property type="match status" value="1"/>
</dbReference>
<feature type="domain" description="EGF-like" evidence="10">
    <location>
        <begin position="2750"/>
        <end position="2787"/>
    </location>
</feature>
<gene>
    <name evidence="13" type="ORF">EVEC_LOCUS832</name>
</gene>
<comment type="caution">
    <text evidence="6">Lacks conserved residue(s) required for the propagation of feature annotation.</text>
</comment>
<dbReference type="InterPro" id="IPR011641">
    <property type="entry name" value="Tyr-kin_ephrin_A/B_rcpt-like"/>
</dbReference>
<feature type="domain" description="EGF-like" evidence="10">
    <location>
        <begin position="2669"/>
        <end position="2709"/>
    </location>
</feature>
<dbReference type="PROSITE" id="PS00022">
    <property type="entry name" value="EGF_1"/>
    <property type="match status" value="9"/>
</dbReference>
<dbReference type="InterPro" id="IPR036179">
    <property type="entry name" value="Ig-like_dom_sf"/>
</dbReference>
<dbReference type="Gene3D" id="2.10.70.10">
    <property type="entry name" value="Complement Module, domain 1"/>
    <property type="match status" value="3"/>
</dbReference>
<feature type="domain" description="Sushi" evidence="12">
    <location>
        <begin position="526"/>
        <end position="591"/>
    </location>
</feature>
<dbReference type="PROSITE" id="PS00010">
    <property type="entry name" value="ASX_HYDROXYL"/>
    <property type="match status" value="2"/>
</dbReference>
<keyword evidence="3" id="KW-0677">Repeat</keyword>
<dbReference type="SMART" id="SM00409">
    <property type="entry name" value="IG"/>
    <property type="match status" value="1"/>
</dbReference>
<feature type="disulfide bond" evidence="7">
    <location>
        <begin position="45"/>
        <end position="60"/>
    </location>
</feature>
<dbReference type="Pfam" id="PF00084">
    <property type="entry name" value="Sushi"/>
    <property type="match status" value="2"/>
</dbReference>
<feature type="domain" description="Ig-like" evidence="11">
    <location>
        <begin position="1034"/>
        <end position="1136"/>
    </location>
</feature>
<dbReference type="InterPro" id="IPR007110">
    <property type="entry name" value="Ig-like_dom"/>
</dbReference>
<dbReference type="InterPro" id="IPR018097">
    <property type="entry name" value="EGF_Ca-bd_CS"/>
</dbReference>
<feature type="domain" description="Sushi" evidence="12">
    <location>
        <begin position="886"/>
        <end position="952"/>
    </location>
</feature>
<reference evidence="15" key="1">
    <citation type="submission" date="2016-04" db="UniProtKB">
        <authorList>
            <consortium name="WormBaseParasite"/>
        </authorList>
    </citation>
    <scope>IDENTIFICATION</scope>
</reference>
<dbReference type="InterPro" id="IPR013783">
    <property type="entry name" value="Ig-like_fold"/>
</dbReference>
<evidence type="ECO:0000313" key="13">
    <source>
        <dbReference type="EMBL" id="VDD85689.1"/>
    </source>
</evidence>
<dbReference type="Gene3D" id="2.60.120.290">
    <property type="entry name" value="Spermadhesin, CUB domain"/>
    <property type="match status" value="1"/>
</dbReference>
<dbReference type="InterPro" id="IPR035976">
    <property type="entry name" value="Sushi/SCR/CCP_sf"/>
</dbReference>
<dbReference type="Gene3D" id="2.60.40.1770">
    <property type="entry name" value="ephrin a2 ectodomain"/>
    <property type="match status" value="1"/>
</dbReference>
<dbReference type="InterPro" id="IPR001881">
    <property type="entry name" value="EGF-like_Ca-bd_dom"/>
</dbReference>
<dbReference type="SMART" id="SM00032">
    <property type="entry name" value="CCP"/>
    <property type="match status" value="4"/>
</dbReference>
<dbReference type="Gene3D" id="2.10.50.10">
    <property type="entry name" value="Tumor Necrosis Factor Receptor, subunit A, domain 2"/>
    <property type="match status" value="2"/>
</dbReference>
<feature type="domain" description="EGF-like" evidence="10">
    <location>
        <begin position="2711"/>
        <end position="2748"/>
    </location>
</feature>
<dbReference type="SMART" id="SM00042">
    <property type="entry name" value="CUB"/>
    <property type="match status" value="1"/>
</dbReference>
<dbReference type="Pfam" id="PF07699">
    <property type="entry name" value="Ephrin_rec_like"/>
    <property type="match status" value="3"/>
</dbReference>
<dbReference type="Gene3D" id="2.60.120.200">
    <property type="match status" value="1"/>
</dbReference>
<evidence type="ECO:0000259" key="12">
    <source>
        <dbReference type="PROSITE" id="PS50923"/>
    </source>
</evidence>
<dbReference type="SUPFAM" id="SSF49854">
    <property type="entry name" value="Spermadhesin, CUB domain"/>
    <property type="match status" value="2"/>
</dbReference>